<feature type="domain" description="DNA polymerase delta subunit OB-fold" evidence="12">
    <location>
        <begin position="102"/>
        <end position="230"/>
    </location>
</feature>
<comment type="subcellular location">
    <subcellularLocation>
        <location evidence="1">Nucleus</location>
    </subcellularLocation>
</comment>
<dbReference type="InterPro" id="IPR024826">
    <property type="entry name" value="DNA_pol_delta/II_ssu"/>
</dbReference>
<dbReference type="RefSeq" id="XP_640553.1">
    <property type="nucleotide sequence ID" value="XM_635461.1"/>
</dbReference>
<dbReference type="Reactome" id="R-DDI-110314">
    <property type="pathway name" value="Recognition of DNA damage by PCNA-containing replication complex"/>
</dbReference>
<organism evidence="13 14">
    <name type="scientific">Dictyostelium discoideum</name>
    <name type="common">Social amoeba</name>
    <dbReference type="NCBI Taxonomy" id="44689"/>
    <lineage>
        <taxon>Eukaryota</taxon>
        <taxon>Amoebozoa</taxon>
        <taxon>Evosea</taxon>
        <taxon>Eumycetozoa</taxon>
        <taxon>Dictyostelia</taxon>
        <taxon>Dictyosteliales</taxon>
        <taxon>Dictyosteliaceae</taxon>
        <taxon>Dictyostelium</taxon>
    </lineage>
</organism>
<keyword evidence="8" id="KW-0539">Nucleus</keyword>
<evidence type="ECO:0000256" key="1">
    <source>
        <dbReference type="ARBA" id="ARBA00004123"/>
    </source>
</evidence>
<proteinExistence type="inferred from homology"/>
<dbReference type="EMBL" id="AAFI02000042">
    <property type="protein sequence ID" value="EAL66582.1"/>
    <property type="molecule type" value="Genomic_DNA"/>
</dbReference>
<dbReference type="GO" id="GO:0006281">
    <property type="term" value="P:DNA repair"/>
    <property type="evidence" value="ECO:0007669"/>
    <property type="project" value="UniProtKB-ARBA"/>
</dbReference>
<comment type="caution">
    <text evidence="13">The sequence shown here is derived from an EMBL/GenBank/DDBJ whole genome shotgun (WGS) entry which is preliminary data.</text>
</comment>
<evidence type="ECO:0000259" key="12">
    <source>
        <dbReference type="Pfam" id="PF18018"/>
    </source>
</evidence>
<dbReference type="Gene3D" id="2.40.50.430">
    <property type="match status" value="1"/>
</dbReference>
<dbReference type="Reactome" id="R-DDI-69183">
    <property type="pathway name" value="Processive synthesis on the lagging strand"/>
</dbReference>
<comment type="catalytic activity">
    <reaction evidence="9">
        <text>DNA(n) + a 2'-deoxyribonucleoside 5'-triphosphate = DNA(n+1) + diphosphate</text>
        <dbReference type="Rhea" id="RHEA:22508"/>
        <dbReference type="Rhea" id="RHEA-COMP:17339"/>
        <dbReference type="Rhea" id="RHEA-COMP:17340"/>
        <dbReference type="ChEBI" id="CHEBI:33019"/>
        <dbReference type="ChEBI" id="CHEBI:61560"/>
        <dbReference type="ChEBI" id="CHEBI:173112"/>
        <dbReference type="EC" id="2.7.7.7"/>
    </reaction>
</comment>
<evidence type="ECO:0000256" key="10">
    <source>
        <dbReference type="SAM" id="MobiDB-lite"/>
    </source>
</evidence>
<dbReference type="GO" id="GO:0003887">
    <property type="term" value="F:DNA-directed DNA polymerase activity"/>
    <property type="evidence" value="ECO:0007669"/>
    <property type="project" value="UniProtKB-KW"/>
</dbReference>
<dbReference type="GO" id="GO:0043625">
    <property type="term" value="C:delta DNA polymerase complex"/>
    <property type="evidence" value="ECO:0000318"/>
    <property type="project" value="GO_Central"/>
</dbReference>
<dbReference type="STRING" id="44689.Q54TN8"/>
<keyword evidence="5" id="KW-0548">Nucleotidyltransferase</keyword>
<dbReference type="VEuPathDB" id="AmoebaDB:DDB_G0281641"/>
<dbReference type="Reactome" id="R-DDI-6782210">
    <property type="pathway name" value="Gap-filling DNA repair synthesis and ligation in TC-NER"/>
</dbReference>
<dbReference type="Reactome" id="R-DDI-69091">
    <property type="pathway name" value="Polymerase switching"/>
</dbReference>
<dbReference type="InterPro" id="IPR007185">
    <property type="entry name" value="DNA_pol_a/d/e_bsu"/>
</dbReference>
<evidence type="ECO:0000256" key="6">
    <source>
        <dbReference type="ARBA" id="ARBA00022705"/>
    </source>
</evidence>
<dbReference type="PANTHER" id="PTHR10416:SF0">
    <property type="entry name" value="DNA POLYMERASE DELTA SUBUNIT 2"/>
    <property type="match status" value="1"/>
</dbReference>
<evidence type="ECO:0000256" key="7">
    <source>
        <dbReference type="ARBA" id="ARBA00022932"/>
    </source>
</evidence>
<dbReference type="GO" id="GO:0006273">
    <property type="term" value="P:lagging strand elongation"/>
    <property type="evidence" value="ECO:0007669"/>
    <property type="project" value="UniProtKB-ARBA"/>
</dbReference>
<dbReference type="Reactome" id="R-DDI-69166">
    <property type="pathway name" value="Removal of the Flap Intermediate"/>
</dbReference>
<dbReference type="GeneID" id="8623163"/>
<dbReference type="EC" id="2.7.7.7" evidence="3"/>
<sequence>MFEEINHDNESLIELFKRIEKIETKFKQTKKSYGKDKNFGLDQDYKTTERLDVIIHHNKERFLEKQPNSTIKSIHKNDDNKNGDGGGGATTSLVIGQHSNLQYSSIYASRLEKLNPILVENVESKYPGIPTQKILHMKPGDECIMIGTLYKEMELKPNILKAYAQDRAMLPIPDNRESFIGEKDKLFFEDNTGRVKLIGSKEMVDSLVTGLNVAILGKGLPDAEFEVRDIVFPGIPPQPHSRDLESLKDDAYICLISGLNVGDANNIFQTQLLMDYLQGNLVDNGSDLLGKICKVLFVGNSIHKENEPIEAFVRYSSKSEIQAKQAKKAIPIKDLDGFLCELCQTVPVDIIPGPNDPTNISLPQLPLNSCLFPFSIQNTNLTTCTNPYQSQIGGRLLLGTSGQNIENASRYMTYENKMSLTESTLIWRHLAPTAPDTLTCAALDNDPFVIEQCPDIYFVGNQDHFETKLLKGPNDEIVRLIFIPNFSETNTIILVNLKTLDTFPIHFNTTSFFPQSPSTEQ</sequence>
<evidence type="ECO:0000259" key="11">
    <source>
        <dbReference type="Pfam" id="PF04042"/>
    </source>
</evidence>
<dbReference type="Reactome" id="R-DDI-5651801">
    <property type="pathway name" value="PCNA-Dependent Long Patch Base Excision Repair"/>
</dbReference>
<dbReference type="Pfam" id="PF18018">
    <property type="entry name" value="DNA_pol_D_N"/>
    <property type="match status" value="1"/>
</dbReference>
<dbReference type="PaxDb" id="44689-DDB0234234"/>
<dbReference type="PANTHER" id="PTHR10416">
    <property type="entry name" value="DNA POLYMERASE DELTA SUBUNIT 2"/>
    <property type="match status" value="1"/>
</dbReference>
<keyword evidence="14" id="KW-1185">Reference proteome</keyword>
<evidence type="ECO:0000313" key="14">
    <source>
        <dbReference type="Proteomes" id="UP000002195"/>
    </source>
</evidence>
<dbReference type="Gene3D" id="3.60.21.50">
    <property type="match status" value="1"/>
</dbReference>
<dbReference type="Reactome" id="R-DDI-5656169">
    <property type="pathway name" value="Termination of translesion DNA synthesis"/>
</dbReference>
<dbReference type="SMR" id="Q54TN8"/>
<dbReference type="OMA" id="HCILIGT"/>
<evidence type="ECO:0000256" key="3">
    <source>
        <dbReference type="ARBA" id="ARBA00012417"/>
    </source>
</evidence>
<dbReference type="GO" id="GO:1902969">
    <property type="term" value="P:mitotic DNA replication"/>
    <property type="evidence" value="ECO:0007669"/>
    <property type="project" value="UniProtKB-ARBA"/>
</dbReference>
<protein>
    <recommendedName>
        <fullName evidence="3">DNA-directed DNA polymerase</fullName>
        <ecNumber evidence="3">2.7.7.7</ecNumber>
    </recommendedName>
</protein>
<evidence type="ECO:0000256" key="4">
    <source>
        <dbReference type="ARBA" id="ARBA00022679"/>
    </source>
</evidence>
<evidence type="ECO:0000256" key="8">
    <source>
        <dbReference type="ARBA" id="ARBA00023242"/>
    </source>
</evidence>
<evidence type="ECO:0000313" key="13">
    <source>
        <dbReference type="EMBL" id="EAL66582.1"/>
    </source>
</evidence>
<comment type="similarity">
    <text evidence="2">Belongs to the DNA polymerase delta/II small subunit family.</text>
</comment>
<dbReference type="dictyBase" id="DDB_G0281641">
    <property type="gene designation" value="polD2"/>
</dbReference>
<dbReference type="InterPro" id="IPR040663">
    <property type="entry name" value="DNA_pol_D_N"/>
</dbReference>
<evidence type="ECO:0000256" key="5">
    <source>
        <dbReference type="ARBA" id="ARBA00022695"/>
    </source>
</evidence>
<dbReference type="KEGG" id="ddi:DDB_G0281641"/>
<feature type="domain" description="DNA polymerase alpha/delta/epsilon subunit B" evidence="11">
    <location>
        <begin position="253"/>
        <end position="466"/>
    </location>
</feature>
<dbReference type="Reactome" id="R-DDI-5696397">
    <property type="pathway name" value="Gap-filling DNA repair synthesis and ligation in GG-NER"/>
</dbReference>
<dbReference type="PhylomeDB" id="Q54TN8"/>
<feature type="region of interest" description="Disordered" evidence="10">
    <location>
        <begin position="65"/>
        <end position="89"/>
    </location>
</feature>
<keyword evidence="6" id="KW-0235">DNA replication</keyword>
<dbReference type="FunCoup" id="Q54TN8">
    <property type="interactions" value="446"/>
</dbReference>
<name>Q54TN8_DICDI</name>
<dbReference type="AlphaFoldDB" id="Q54TN8"/>
<dbReference type="GO" id="GO:0006271">
    <property type="term" value="P:DNA strand elongation involved in DNA replication"/>
    <property type="evidence" value="ECO:0000318"/>
    <property type="project" value="GO_Central"/>
</dbReference>
<keyword evidence="4" id="KW-0808">Transferase</keyword>
<dbReference type="HOGENOM" id="CLU_021763_0_0_1"/>
<dbReference type="FunFam" id="2.40.50.430:FF:000002">
    <property type="entry name" value="DNA polymerase delta subunit"/>
    <property type="match status" value="1"/>
</dbReference>
<dbReference type="Pfam" id="PF04042">
    <property type="entry name" value="DNA_pol_E_B"/>
    <property type="match status" value="1"/>
</dbReference>
<dbReference type="Reactome" id="R-DDI-6782135">
    <property type="pathway name" value="Dual incision in TC-NER"/>
</dbReference>
<gene>
    <name evidence="13" type="primary">polD2</name>
    <name evidence="13" type="ORF">DDB_G0281641</name>
</gene>
<reference evidence="13 14" key="1">
    <citation type="journal article" date="2005" name="Nature">
        <title>The genome of the social amoeba Dictyostelium discoideum.</title>
        <authorList>
            <consortium name="The Dictyostelium discoideum Sequencing Consortium"/>
            <person name="Eichinger L."/>
            <person name="Pachebat J.A."/>
            <person name="Glockner G."/>
            <person name="Rajandream M.A."/>
            <person name="Sucgang R."/>
            <person name="Berriman M."/>
            <person name="Song J."/>
            <person name="Olsen R."/>
            <person name="Szafranski K."/>
            <person name="Xu Q."/>
            <person name="Tunggal B."/>
            <person name="Kummerfeld S."/>
            <person name="Madera M."/>
            <person name="Konfortov B.A."/>
            <person name="Rivero F."/>
            <person name="Bankier A.T."/>
            <person name="Lehmann R."/>
            <person name="Hamlin N."/>
            <person name="Davies R."/>
            <person name="Gaudet P."/>
            <person name="Fey P."/>
            <person name="Pilcher K."/>
            <person name="Chen G."/>
            <person name="Saunders D."/>
            <person name="Sodergren E."/>
            <person name="Davis P."/>
            <person name="Kerhornou A."/>
            <person name="Nie X."/>
            <person name="Hall N."/>
            <person name="Anjard C."/>
            <person name="Hemphill L."/>
            <person name="Bason N."/>
            <person name="Farbrother P."/>
            <person name="Desany B."/>
            <person name="Just E."/>
            <person name="Morio T."/>
            <person name="Rost R."/>
            <person name="Churcher C."/>
            <person name="Cooper J."/>
            <person name="Haydock S."/>
            <person name="van Driessche N."/>
            <person name="Cronin A."/>
            <person name="Goodhead I."/>
            <person name="Muzny D."/>
            <person name="Mourier T."/>
            <person name="Pain A."/>
            <person name="Lu M."/>
            <person name="Harper D."/>
            <person name="Lindsay R."/>
            <person name="Hauser H."/>
            <person name="James K."/>
            <person name="Quiles M."/>
            <person name="Madan Babu M."/>
            <person name="Saito T."/>
            <person name="Buchrieser C."/>
            <person name="Wardroper A."/>
            <person name="Felder M."/>
            <person name="Thangavelu M."/>
            <person name="Johnson D."/>
            <person name="Knights A."/>
            <person name="Loulseged H."/>
            <person name="Mungall K."/>
            <person name="Oliver K."/>
            <person name="Price C."/>
            <person name="Quail M.A."/>
            <person name="Urushihara H."/>
            <person name="Hernandez J."/>
            <person name="Rabbinowitsch E."/>
            <person name="Steffen D."/>
            <person name="Sanders M."/>
            <person name="Ma J."/>
            <person name="Kohara Y."/>
            <person name="Sharp S."/>
            <person name="Simmonds M."/>
            <person name="Spiegler S."/>
            <person name="Tivey A."/>
            <person name="Sugano S."/>
            <person name="White B."/>
            <person name="Walker D."/>
            <person name="Woodward J."/>
            <person name="Winckler T."/>
            <person name="Tanaka Y."/>
            <person name="Shaulsky G."/>
            <person name="Schleicher M."/>
            <person name="Weinstock G."/>
            <person name="Rosenthal A."/>
            <person name="Cox E.C."/>
            <person name="Chisholm R.L."/>
            <person name="Gibbs R."/>
            <person name="Loomis W.F."/>
            <person name="Platzer M."/>
            <person name="Kay R.R."/>
            <person name="Williams J."/>
            <person name="Dear P.H."/>
            <person name="Noegel A.A."/>
            <person name="Barrell B."/>
            <person name="Kuspa A."/>
        </authorList>
    </citation>
    <scope>NUCLEOTIDE SEQUENCE [LARGE SCALE GENOMIC DNA]</scope>
    <source>
        <strain evidence="13 14">AX4</strain>
    </source>
</reference>
<dbReference type="FunFam" id="3.60.21.50:FF:000002">
    <property type="entry name" value="DNA polymerase delta small subunit"/>
    <property type="match status" value="1"/>
</dbReference>
<dbReference type="eggNOG" id="KOG2732">
    <property type="taxonomic scope" value="Eukaryota"/>
</dbReference>
<accession>Q54TN8</accession>
<dbReference type="Proteomes" id="UP000002195">
    <property type="component" value="Unassembled WGS sequence"/>
</dbReference>
<evidence type="ECO:0000256" key="2">
    <source>
        <dbReference type="ARBA" id="ARBA00006035"/>
    </source>
</evidence>
<dbReference type="GO" id="GO:0003677">
    <property type="term" value="F:DNA binding"/>
    <property type="evidence" value="ECO:0007669"/>
    <property type="project" value="InterPro"/>
</dbReference>
<dbReference type="InParanoid" id="Q54TN8"/>
<evidence type="ECO:0000256" key="9">
    <source>
        <dbReference type="ARBA" id="ARBA00049244"/>
    </source>
</evidence>
<keyword evidence="7" id="KW-0239">DNA-directed DNA polymerase</keyword>